<dbReference type="GO" id="GO:0000049">
    <property type="term" value="F:tRNA binding"/>
    <property type="evidence" value="ECO:0007669"/>
    <property type="project" value="UniProtKB-KW"/>
</dbReference>
<dbReference type="EMBL" id="NOZP01000079">
    <property type="protein sequence ID" value="OYD15935.1"/>
    <property type="molecule type" value="Genomic_DNA"/>
</dbReference>
<evidence type="ECO:0000256" key="8">
    <source>
        <dbReference type="ARBA" id="ARBA00022741"/>
    </source>
</evidence>
<accession>A0A235BWM3</accession>
<evidence type="ECO:0000256" key="4">
    <source>
        <dbReference type="ARBA" id="ARBA00022679"/>
    </source>
</evidence>
<reference evidence="13 14" key="1">
    <citation type="submission" date="2017-07" db="EMBL/GenBank/DDBJ databases">
        <title>Recovery of genomes from metagenomes via a dereplication, aggregation, and scoring strategy.</title>
        <authorList>
            <person name="Sieber C.M."/>
            <person name="Probst A.J."/>
            <person name="Sharrar A."/>
            <person name="Thomas B.C."/>
            <person name="Hess M."/>
            <person name="Tringe S.G."/>
            <person name="Banfield J.F."/>
        </authorList>
    </citation>
    <scope>NUCLEOTIDE SEQUENCE [LARGE SCALE GENOMIC DNA]</scope>
    <source>
        <strain evidence="13">JGI_Cruoil_03_51_56</strain>
    </source>
</reference>
<dbReference type="Pfam" id="PF01743">
    <property type="entry name" value="PolyA_pol"/>
    <property type="match status" value="1"/>
</dbReference>
<evidence type="ECO:0000256" key="3">
    <source>
        <dbReference type="ARBA" id="ARBA00022555"/>
    </source>
</evidence>
<dbReference type="CDD" id="cd05398">
    <property type="entry name" value="NT_ClassII-CCAase"/>
    <property type="match status" value="1"/>
</dbReference>
<dbReference type="InterPro" id="IPR002646">
    <property type="entry name" value="PolA_pol_head_dom"/>
</dbReference>
<dbReference type="GO" id="GO:0008033">
    <property type="term" value="P:tRNA processing"/>
    <property type="evidence" value="ECO:0007669"/>
    <property type="project" value="UniProtKB-KW"/>
</dbReference>
<keyword evidence="6" id="KW-0548">Nucleotidyltransferase</keyword>
<feature type="domain" description="Poly A polymerase head" evidence="12">
    <location>
        <begin position="16"/>
        <end position="143"/>
    </location>
</feature>
<keyword evidence="4 11" id="KW-0808">Transferase</keyword>
<dbReference type="Gene3D" id="3.30.460.10">
    <property type="entry name" value="Beta Polymerase, domain 2"/>
    <property type="match status" value="1"/>
</dbReference>
<evidence type="ECO:0000256" key="5">
    <source>
        <dbReference type="ARBA" id="ARBA00022694"/>
    </source>
</evidence>
<keyword evidence="7" id="KW-0479">Metal-binding</keyword>
<proteinExistence type="inferred from homology"/>
<keyword evidence="5" id="KW-0819">tRNA processing</keyword>
<dbReference type="SUPFAM" id="SSF81891">
    <property type="entry name" value="Poly A polymerase C-terminal region-like"/>
    <property type="match status" value="1"/>
</dbReference>
<dbReference type="Gene3D" id="1.10.3090.10">
    <property type="entry name" value="cca-adding enzyme, domain 2"/>
    <property type="match status" value="1"/>
</dbReference>
<keyword evidence="9" id="KW-0460">Magnesium</keyword>
<dbReference type="SUPFAM" id="SSF81301">
    <property type="entry name" value="Nucleotidyltransferase"/>
    <property type="match status" value="1"/>
</dbReference>
<evidence type="ECO:0000256" key="10">
    <source>
        <dbReference type="ARBA" id="ARBA00022884"/>
    </source>
</evidence>
<sequence>MLRLLGKIAHQCGTRAFLVGGPVRDMLLDRFGPDIDIAVESKAQTVGKEIGRRVHGRFVFHSRFLTATVTLPDSSHIDITQTRTETYSRPAVLPRVKPAPIEQDLFRRDFTINAMALEITPFRFGYLLDPCSGQQDLKYKLVRILHPKSFIDDPTRIFRAIRFAIRLGFGIEPQTLKLMRQSIKSSYPSLLTAERILYELRLISSETRRLQMIEAIKREKLTRTCLDWSPPSHFLSKLKLLSSRTRNPELFFILILSNLPDTGNFPITKQERESARAINRFHLIHSRLMRAKRLSTIYRLLRPIPEPALQILSRIEPRAVARAINLYLNRLSSIRPTVTGRELRKLGLMPGPKYQRILDRLLYARLDGLISKEKEYNMARRLIRQKKV</sequence>
<evidence type="ECO:0000256" key="6">
    <source>
        <dbReference type="ARBA" id="ARBA00022695"/>
    </source>
</evidence>
<keyword evidence="10 11" id="KW-0694">RNA-binding</keyword>
<dbReference type="PANTHER" id="PTHR47788:SF1">
    <property type="entry name" value="A-ADDING TRNA NUCLEOTIDYLTRANSFERASE"/>
    <property type="match status" value="1"/>
</dbReference>
<comment type="caution">
    <text evidence="13">The sequence shown here is derived from an EMBL/GenBank/DDBJ whole genome shotgun (WGS) entry which is preliminary data.</text>
</comment>
<comment type="similarity">
    <text evidence="2 11">Belongs to the tRNA nucleotidyltransferase/poly(A) polymerase family.</text>
</comment>
<dbReference type="GO" id="GO:0000166">
    <property type="term" value="F:nucleotide binding"/>
    <property type="evidence" value="ECO:0007669"/>
    <property type="project" value="UniProtKB-KW"/>
</dbReference>
<protein>
    <recommendedName>
        <fullName evidence="12">Poly A polymerase head domain-containing protein</fullName>
    </recommendedName>
</protein>
<name>A0A235BWM3_UNCW3</name>
<organism evidence="13 14">
    <name type="scientific">candidate division WOR-3 bacterium JGI_Cruoil_03_51_56</name>
    <dbReference type="NCBI Taxonomy" id="1973747"/>
    <lineage>
        <taxon>Bacteria</taxon>
        <taxon>Bacteria division WOR-3</taxon>
    </lineage>
</organism>
<evidence type="ECO:0000256" key="9">
    <source>
        <dbReference type="ARBA" id="ARBA00022842"/>
    </source>
</evidence>
<dbReference type="PANTHER" id="PTHR47788">
    <property type="entry name" value="POLYA POLYMERASE"/>
    <property type="match status" value="1"/>
</dbReference>
<evidence type="ECO:0000256" key="7">
    <source>
        <dbReference type="ARBA" id="ARBA00022723"/>
    </source>
</evidence>
<dbReference type="GO" id="GO:0046872">
    <property type="term" value="F:metal ion binding"/>
    <property type="evidence" value="ECO:0007669"/>
    <property type="project" value="UniProtKB-KW"/>
</dbReference>
<evidence type="ECO:0000256" key="2">
    <source>
        <dbReference type="ARBA" id="ARBA00007265"/>
    </source>
</evidence>
<dbReference type="GO" id="GO:0016779">
    <property type="term" value="F:nucleotidyltransferase activity"/>
    <property type="evidence" value="ECO:0007669"/>
    <property type="project" value="UniProtKB-KW"/>
</dbReference>
<evidence type="ECO:0000256" key="11">
    <source>
        <dbReference type="RuleBase" id="RU003953"/>
    </source>
</evidence>
<evidence type="ECO:0000313" key="13">
    <source>
        <dbReference type="EMBL" id="OYD15935.1"/>
    </source>
</evidence>
<dbReference type="AlphaFoldDB" id="A0A235BWM3"/>
<dbReference type="Proteomes" id="UP000215559">
    <property type="component" value="Unassembled WGS sequence"/>
</dbReference>
<comment type="cofactor">
    <cofactor evidence="1">
        <name>Mg(2+)</name>
        <dbReference type="ChEBI" id="CHEBI:18420"/>
    </cofactor>
</comment>
<keyword evidence="3" id="KW-0820">tRNA-binding</keyword>
<keyword evidence="8" id="KW-0547">Nucleotide-binding</keyword>
<dbReference type="InterPro" id="IPR043519">
    <property type="entry name" value="NT_sf"/>
</dbReference>
<gene>
    <name evidence="13" type="ORF">CH330_04210</name>
</gene>
<evidence type="ECO:0000313" key="14">
    <source>
        <dbReference type="Proteomes" id="UP000215559"/>
    </source>
</evidence>
<evidence type="ECO:0000259" key="12">
    <source>
        <dbReference type="Pfam" id="PF01743"/>
    </source>
</evidence>
<dbReference type="InterPro" id="IPR052390">
    <property type="entry name" value="tRNA_nt/polyA_polymerase"/>
</dbReference>
<evidence type="ECO:0000256" key="1">
    <source>
        <dbReference type="ARBA" id="ARBA00001946"/>
    </source>
</evidence>